<accession>A0A1V4I5K1</accession>
<sequence length="202" mass="22870">MKLSKFIRVSTIFMICMVLLSNIIGATMPEKIKIITEKEAINTVQYDGNNISVHRLRIEGSNNVTYCLEINRHYPSGHSFTMSTDMNEKLNNILAAGYPNKSARELNLDNDNQAYFATQIAIWSLFQGYDVNAIKSQNTKILEAIKKIYTGGVAAKYNSIFQSRIYKTSDESVQDVVVISYDDLTIEEQVESMESEYPPQEG</sequence>
<gene>
    <name evidence="2" type="ORF">CLCHR_47050</name>
</gene>
<evidence type="ECO:0000313" key="3">
    <source>
        <dbReference type="Proteomes" id="UP000191056"/>
    </source>
</evidence>
<feature type="domain" description="Thioester" evidence="1">
    <location>
        <begin position="65"/>
        <end position="150"/>
    </location>
</feature>
<dbReference type="AlphaFoldDB" id="A0A1V4I5K1"/>
<dbReference type="Proteomes" id="UP000191056">
    <property type="component" value="Unassembled WGS sequence"/>
</dbReference>
<dbReference type="Pfam" id="PF08341">
    <property type="entry name" value="TED"/>
    <property type="match status" value="1"/>
</dbReference>
<dbReference type="STRING" id="225345.CLCHR_47050"/>
<protein>
    <recommendedName>
        <fullName evidence="1">Thioester domain-containing protein</fullName>
    </recommendedName>
</protein>
<organism evidence="2 3">
    <name type="scientific">Clostridium chromiireducens</name>
    <dbReference type="NCBI Taxonomy" id="225345"/>
    <lineage>
        <taxon>Bacteria</taxon>
        <taxon>Bacillati</taxon>
        <taxon>Bacillota</taxon>
        <taxon>Clostridia</taxon>
        <taxon>Eubacteriales</taxon>
        <taxon>Clostridiaceae</taxon>
        <taxon>Clostridium</taxon>
    </lineage>
</organism>
<dbReference type="InterPro" id="IPR023849">
    <property type="entry name" value="TQXA_dom"/>
</dbReference>
<evidence type="ECO:0000259" key="1">
    <source>
        <dbReference type="Pfam" id="PF08341"/>
    </source>
</evidence>
<evidence type="ECO:0000313" key="2">
    <source>
        <dbReference type="EMBL" id="OPJ55223.1"/>
    </source>
</evidence>
<dbReference type="InterPro" id="IPR013552">
    <property type="entry name" value="Thioester_dom"/>
</dbReference>
<dbReference type="NCBIfam" id="TIGR03934">
    <property type="entry name" value="TQXA_dom"/>
    <property type="match status" value="1"/>
</dbReference>
<dbReference type="OrthoDB" id="1902861at2"/>
<name>A0A1V4I5K1_9CLOT</name>
<dbReference type="Gene3D" id="1.10.150.480">
    <property type="match status" value="1"/>
</dbReference>
<proteinExistence type="predicted"/>
<dbReference type="RefSeq" id="WP_079442328.1">
    <property type="nucleotide sequence ID" value="NZ_MZGT01000128.1"/>
</dbReference>
<dbReference type="EMBL" id="MZGT01000128">
    <property type="protein sequence ID" value="OPJ55223.1"/>
    <property type="molecule type" value="Genomic_DNA"/>
</dbReference>
<comment type="caution">
    <text evidence="2">The sequence shown here is derived from an EMBL/GenBank/DDBJ whole genome shotgun (WGS) entry which is preliminary data.</text>
</comment>
<keyword evidence="3" id="KW-1185">Reference proteome</keyword>
<reference evidence="2 3" key="1">
    <citation type="submission" date="2017-03" db="EMBL/GenBank/DDBJ databases">
        <title>Genome sequence of Clostridium chromiireducens DSM 23318.</title>
        <authorList>
            <person name="Poehlein A."/>
            <person name="Daniel R."/>
        </authorList>
    </citation>
    <scope>NUCLEOTIDE SEQUENCE [LARGE SCALE GENOMIC DNA]</scope>
    <source>
        <strain evidence="2 3">DSM 23318</strain>
    </source>
</reference>